<dbReference type="EMBL" id="JAUCGQ010000001">
    <property type="protein sequence ID" value="MDM7855698.1"/>
    <property type="molecule type" value="Genomic_DNA"/>
</dbReference>
<reference evidence="9 10" key="1">
    <citation type="submission" date="2023-06" db="EMBL/GenBank/DDBJ databases">
        <title>Cellulomonas sp. MW4 Whole genome sequence.</title>
        <authorList>
            <person name="Park S."/>
        </authorList>
    </citation>
    <scope>NUCLEOTIDE SEQUENCE [LARGE SCALE GENOMIC DNA]</scope>
    <source>
        <strain evidence="9 10">MW4</strain>
    </source>
</reference>
<keyword evidence="3" id="KW-1003">Cell membrane</keyword>
<dbReference type="SUPFAM" id="SSF53822">
    <property type="entry name" value="Periplasmic binding protein-like I"/>
    <property type="match status" value="1"/>
</dbReference>
<evidence type="ECO:0000256" key="7">
    <source>
        <dbReference type="SAM" id="SignalP"/>
    </source>
</evidence>
<gene>
    <name evidence="9" type="ORF">QRT04_12230</name>
</gene>
<dbReference type="PROSITE" id="PS51257">
    <property type="entry name" value="PROKAR_LIPOPROTEIN"/>
    <property type="match status" value="1"/>
</dbReference>
<evidence type="ECO:0000256" key="4">
    <source>
        <dbReference type="ARBA" id="ARBA00022729"/>
    </source>
</evidence>
<dbReference type="InterPro" id="IPR003760">
    <property type="entry name" value="PnrA-like"/>
</dbReference>
<comment type="similarity">
    <text evidence="2">Belongs to the BMP lipoprotein family.</text>
</comment>
<evidence type="ECO:0000256" key="1">
    <source>
        <dbReference type="ARBA" id="ARBA00004193"/>
    </source>
</evidence>
<dbReference type="PRINTS" id="PR01733">
    <property type="entry name" value="LIPPROTEIN48"/>
</dbReference>
<dbReference type="CDD" id="cd06354">
    <property type="entry name" value="PBP1_PrnA-like"/>
    <property type="match status" value="1"/>
</dbReference>
<dbReference type="InterPro" id="IPR028082">
    <property type="entry name" value="Peripla_BP_I"/>
</dbReference>
<dbReference type="InterPro" id="IPR008107">
    <property type="entry name" value="Mycoplasma_p48"/>
</dbReference>
<feature type="signal peptide" evidence="7">
    <location>
        <begin position="1"/>
        <end position="19"/>
    </location>
</feature>
<dbReference type="RefSeq" id="WP_289455556.1">
    <property type="nucleotide sequence ID" value="NZ_JAUCGQ010000001.1"/>
</dbReference>
<keyword evidence="4 7" id="KW-0732">Signal</keyword>
<evidence type="ECO:0000259" key="8">
    <source>
        <dbReference type="Pfam" id="PF02608"/>
    </source>
</evidence>
<evidence type="ECO:0000256" key="6">
    <source>
        <dbReference type="ARBA" id="ARBA00023288"/>
    </source>
</evidence>
<proteinExistence type="inferred from homology"/>
<feature type="domain" description="ABC transporter substrate-binding protein PnrA-like" evidence="8">
    <location>
        <begin position="48"/>
        <end position="360"/>
    </location>
</feature>
<dbReference type="PANTHER" id="PTHR34296:SF2">
    <property type="entry name" value="ABC TRANSPORTER GUANOSINE-BINDING PROTEIN NUPN"/>
    <property type="match status" value="1"/>
</dbReference>
<keyword evidence="5" id="KW-0472">Membrane</keyword>
<evidence type="ECO:0000313" key="9">
    <source>
        <dbReference type="EMBL" id="MDM7855698.1"/>
    </source>
</evidence>
<accession>A0ABT7SHM5</accession>
<organism evidence="9 10">
    <name type="scientific">Cellulomonas alba</name>
    <dbReference type="NCBI Taxonomy" id="3053467"/>
    <lineage>
        <taxon>Bacteria</taxon>
        <taxon>Bacillati</taxon>
        <taxon>Actinomycetota</taxon>
        <taxon>Actinomycetes</taxon>
        <taxon>Micrococcales</taxon>
        <taxon>Cellulomonadaceae</taxon>
        <taxon>Cellulomonas</taxon>
    </lineage>
</organism>
<dbReference type="InterPro" id="IPR050957">
    <property type="entry name" value="BMP_lipoprotein"/>
</dbReference>
<feature type="chain" id="PRO_5047138400" evidence="7">
    <location>
        <begin position="20"/>
        <end position="374"/>
    </location>
</feature>
<dbReference type="PANTHER" id="PTHR34296">
    <property type="entry name" value="TRANSCRIPTIONAL ACTIVATOR PROTEIN MED"/>
    <property type="match status" value="1"/>
</dbReference>
<name>A0ABT7SHM5_9CELL</name>
<protein>
    <submittedName>
        <fullName evidence="9">BMP family ABC transporter substrate-binding protein</fullName>
    </submittedName>
</protein>
<evidence type="ECO:0000313" key="10">
    <source>
        <dbReference type="Proteomes" id="UP001529338"/>
    </source>
</evidence>
<dbReference type="Gene3D" id="3.40.50.2300">
    <property type="match status" value="2"/>
</dbReference>
<sequence length="374" mass="38435">MKKILGVAALSGAVALVLAACGSAPSSESTGTAGTTPGSTATTSNFKACMVSDSGGFNDKSFNESGYNGLMQASKDLGIQTATAESKQASDFAPNIQNMIGQNCNLVVTVGFLLATATGDAGKANPNVDFAIVDSTAQDAKGNTIALDNVKPISFDTVQAAYLAGYVAAGMTKTGTVATFGGINIPTVTIFMDGFYDGVQKYNEVHSKSVKVLGWDPAKPKQGSFTGDFEDQSKGQQLTNTFIDQGADIILPVAGPVGGGTLAAAHDANTAGKAISVIWVDSDGVETNPDSADIILTSVMKQIGQAVQDVVKASSGGNFSNEPYVGTLKNEGVGIAPFHNFDSKVPQDLKDEVKQLQQDIIDGKITVTSPSSPK</sequence>
<keyword evidence="6" id="KW-0449">Lipoprotein</keyword>
<evidence type="ECO:0000256" key="2">
    <source>
        <dbReference type="ARBA" id="ARBA00008610"/>
    </source>
</evidence>
<dbReference type="Proteomes" id="UP001529338">
    <property type="component" value="Unassembled WGS sequence"/>
</dbReference>
<comment type="subcellular location">
    <subcellularLocation>
        <location evidence="1">Cell membrane</location>
        <topology evidence="1">Lipid-anchor</topology>
    </subcellularLocation>
</comment>
<keyword evidence="10" id="KW-1185">Reference proteome</keyword>
<evidence type="ECO:0000256" key="5">
    <source>
        <dbReference type="ARBA" id="ARBA00023136"/>
    </source>
</evidence>
<comment type="caution">
    <text evidence="9">The sequence shown here is derived from an EMBL/GenBank/DDBJ whole genome shotgun (WGS) entry which is preliminary data.</text>
</comment>
<dbReference type="Pfam" id="PF02608">
    <property type="entry name" value="Bmp"/>
    <property type="match status" value="1"/>
</dbReference>
<evidence type="ECO:0000256" key="3">
    <source>
        <dbReference type="ARBA" id="ARBA00022475"/>
    </source>
</evidence>